<dbReference type="Proteomes" id="UP000294796">
    <property type="component" value="Unassembled WGS sequence"/>
</dbReference>
<sequence>MNTPRPPHAGPDRGHEDWLAQETALSRAADPRDALLARALRAQPRSRPPADFADTVLRRVQARVRIDTRHDARFERALINGLMVLLALCALGALVLYGGQWWAWTTQALGGDAAQWAAAGIACLGLSAGLRAALSIARQDVPQALA</sequence>
<comment type="caution">
    <text evidence="2">The sequence shown here is derived from an EMBL/GenBank/DDBJ whole genome shotgun (WGS) entry which is preliminary data.</text>
</comment>
<keyword evidence="1" id="KW-0472">Membrane</keyword>
<evidence type="ECO:0000313" key="2">
    <source>
        <dbReference type="EMBL" id="TDK23185.1"/>
    </source>
</evidence>
<dbReference type="EMBL" id="SMTF01000009">
    <property type="protein sequence ID" value="TDK23185.1"/>
    <property type="molecule type" value="Genomic_DNA"/>
</dbReference>
<feature type="transmembrane region" description="Helical" evidence="1">
    <location>
        <begin position="114"/>
        <end position="134"/>
    </location>
</feature>
<evidence type="ECO:0000256" key="1">
    <source>
        <dbReference type="SAM" id="Phobius"/>
    </source>
</evidence>
<organism evidence="2 3">
    <name type="scientific">Luteimonas aestuarii</name>
    <dbReference type="NCBI Taxonomy" id="453837"/>
    <lineage>
        <taxon>Bacteria</taxon>
        <taxon>Pseudomonadati</taxon>
        <taxon>Pseudomonadota</taxon>
        <taxon>Gammaproteobacteria</taxon>
        <taxon>Lysobacterales</taxon>
        <taxon>Lysobacteraceae</taxon>
        <taxon>Luteimonas</taxon>
    </lineage>
</organism>
<keyword evidence="3" id="KW-1185">Reference proteome</keyword>
<reference evidence="2 3" key="1">
    <citation type="submission" date="2019-03" db="EMBL/GenBank/DDBJ databases">
        <title>Luteimonas zhaokaii sp.nov., isolated from the rectal contents of Plateau pika in Yushu, Qinghai Province, China.</title>
        <authorList>
            <person name="Zhang G."/>
        </authorList>
    </citation>
    <scope>NUCLEOTIDE SEQUENCE [LARGE SCALE GENOMIC DNA]</scope>
    <source>
        <strain evidence="2 3">B9</strain>
    </source>
</reference>
<dbReference type="AlphaFoldDB" id="A0A4R5TTA2"/>
<protein>
    <submittedName>
        <fullName evidence="2">Uncharacterized protein</fullName>
    </submittedName>
</protein>
<gene>
    <name evidence="2" type="ORF">E2F46_11220</name>
</gene>
<name>A0A4R5TTA2_9GAMM</name>
<keyword evidence="1" id="KW-1133">Transmembrane helix</keyword>
<feature type="transmembrane region" description="Helical" evidence="1">
    <location>
        <begin position="77"/>
        <end position="102"/>
    </location>
</feature>
<keyword evidence="1" id="KW-0812">Transmembrane</keyword>
<proteinExistence type="predicted"/>
<accession>A0A4R5TTA2</accession>
<evidence type="ECO:0000313" key="3">
    <source>
        <dbReference type="Proteomes" id="UP000294796"/>
    </source>
</evidence>
<dbReference type="RefSeq" id="WP_133322177.1">
    <property type="nucleotide sequence ID" value="NZ_SMTF01000009.1"/>
</dbReference>